<evidence type="ECO:0000256" key="1">
    <source>
        <dbReference type="SAM" id="MobiDB-lite"/>
    </source>
</evidence>
<dbReference type="RefSeq" id="XP_049302641.1">
    <property type="nucleotide sequence ID" value="XM_049446684.1"/>
</dbReference>
<evidence type="ECO:0000313" key="2">
    <source>
        <dbReference type="Proteomes" id="UP001652620"/>
    </source>
</evidence>
<keyword evidence="2" id="KW-1185">Reference proteome</keyword>
<feature type="region of interest" description="Disordered" evidence="1">
    <location>
        <begin position="1"/>
        <end position="21"/>
    </location>
</feature>
<organism evidence="2 3">
    <name type="scientific">Bactrocera dorsalis</name>
    <name type="common">Oriental fruit fly</name>
    <name type="synonym">Dacus dorsalis</name>
    <dbReference type="NCBI Taxonomy" id="27457"/>
    <lineage>
        <taxon>Eukaryota</taxon>
        <taxon>Metazoa</taxon>
        <taxon>Ecdysozoa</taxon>
        <taxon>Arthropoda</taxon>
        <taxon>Hexapoda</taxon>
        <taxon>Insecta</taxon>
        <taxon>Pterygota</taxon>
        <taxon>Neoptera</taxon>
        <taxon>Endopterygota</taxon>
        <taxon>Diptera</taxon>
        <taxon>Brachycera</taxon>
        <taxon>Muscomorpha</taxon>
        <taxon>Tephritoidea</taxon>
        <taxon>Tephritidae</taxon>
        <taxon>Bactrocera</taxon>
        <taxon>Bactrocera</taxon>
    </lineage>
</organism>
<gene>
    <name evidence="3" type="primary">LOC125775818</name>
</gene>
<name>A0ABM3J084_BACDO</name>
<sequence>MGLHVDKPKANGSGNTNDGNTARRAFSRTDLLASITGINIDFLKHLHIIFIALSSEFEIDAQRFRDYCIKTSEIFFQNYEWYSMSATIHKILVHSSQIIEASVVPVGVLAENASEARNKFYKKDRTGHARKDSRVHNILDMYHRAMDSSDPYISSLCLQERTNSSKKLPFPREVIDLFKMPELPPELLLPSTSHEASSCNYSYDSDVSLESINNYSLELEAAENED</sequence>
<dbReference type="GeneID" id="125775818"/>
<accession>A0ABM3J084</accession>
<protein>
    <submittedName>
        <fullName evidence="3">Uncharacterized protein LOC125775818</fullName>
    </submittedName>
</protein>
<dbReference type="Proteomes" id="UP001652620">
    <property type="component" value="Chromosome 1"/>
</dbReference>
<evidence type="ECO:0000313" key="3">
    <source>
        <dbReference type="RefSeq" id="XP_049302641.1"/>
    </source>
</evidence>
<proteinExistence type="predicted"/>
<reference evidence="2" key="1">
    <citation type="submission" date="2025-05" db="UniProtKB">
        <authorList>
            <consortium name="RefSeq"/>
        </authorList>
    </citation>
    <scope>NUCLEOTIDE SEQUENCE [LARGE SCALE GENOMIC DNA]</scope>
</reference>
<reference evidence="3" key="2">
    <citation type="submission" date="2025-08" db="UniProtKB">
        <authorList>
            <consortium name="RefSeq"/>
        </authorList>
    </citation>
    <scope>IDENTIFICATION</scope>
    <source>
        <tissue evidence="3">Adult</tissue>
    </source>
</reference>